<organism evidence="3 4">
    <name type="scientific">Cohnella lupini</name>
    <dbReference type="NCBI Taxonomy" id="1294267"/>
    <lineage>
        <taxon>Bacteria</taxon>
        <taxon>Bacillati</taxon>
        <taxon>Bacillota</taxon>
        <taxon>Bacilli</taxon>
        <taxon>Bacillales</taxon>
        <taxon>Paenibacillaceae</taxon>
        <taxon>Cohnella</taxon>
    </lineage>
</organism>
<feature type="signal peptide" evidence="1">
    <location>
        <begin position="1"/>
        <end position="31"/>
    </location>
</feature>
<dbReference type="CDD" id="cd00063">
    <property type="entry name" value="FN3"/>
    <property type="match status" value="2"/>
</dbReference>
<keyword evidence="4" id="KW-1185">Reference proteome</keyword>
<dbReference type="OrthoDB" id="2487047at2"/>
<dbReference type="RefSeq" id="WP_115991565.1">
    <property type="nucleotide sequence ID" value="NZ_QRDY01000002.1"/>
</dbReference>
<comment type="caution">
    <text evidence="3">The sequence shown here is derived from an EMBL/GenBank/DDBJ whole genome shotgun (WGS) entry which is preliminary data.</text>
</comment>
<proteinExistence type="predicted"/>
<dbReference type="Gene3D" id="2.60.40.10">
    <property type="entry name" value="Immunoglobulins"/>
    <property type="match status" value="3"/>
</dbReference>
<dbReference type="SMART" id="SM00060">
    <property type="entry name" value="FN3"/>
    <property type="match status" value="2"/>
</dbReference>
<feature type="chain" id="PRO_5017534644" description="Fibronectin type-III domain-containing protein" evidence="1">
    <location>
        <begin position="32"/>
        <end position="727"/>
    </location>
</feature>
<dbReference type="Pfam" id="PF17957">
    <property type="entry name" value="Big_7"/>
    <property type="match status" value="1"/>
</dbReference>
<dbReference type="Pfam" id="PF00041">
    <property type="entry name" value="fn3"/>
    <property type="match status" value="1"/>
</dbReference>
<dbReference type="EMBL" id="QRDY01000002">
    <property type="protein sequence ID" value="RED64801.1"/>
    <property type="molecule type" value="Genomic_DNA"/>
</dbReference>
<dbReference type="SUPFAM" id="SSF49265">
    <property type="entry name" value="Fibronectin type III"/>
    <property type="match status" value="1"/>
</dbReference>
<evidence type="ECO:0000256" key="1">
    <source>
        <dbReference type="SAM" id="SignalP"/>
    </source>
</evidence>
<reference evidence="3 4" key="1">
    <citation type="submission" date="2018-07" db="EMBL/GenBank/DDBJ databases">
        <title>Genomic Encyclopedia of Type Strains, Phase III (KMG-III): the genomes of soil and plant-associated and newly described type strains.</title>
        <authorList>
            <person name="Whitman W."/>
        </authorList>
    </citation>
    <scope>NUCLEOTIDE SEQUENCE [LARGE SCALE GENOMIC DNA]</scope>
    <source>
        <strain evidence="3 4">CECT 8236</strain>
    </source>
</reference>
<name>A0A3D9ISN7_9BACL</name>
<feature type="domain" description="Fibronectin type-III" evidence="2">
    <location>
        <begin position="332"/>
        <end position="416"/>
    </location>
</feature>
<accession>A0A3D9ISN7</accession>
<evidence type="ECO:0000313" key="3">
    <source>
        <dbReference type="EMBL" id="RED64801.1"/>
    </source>
</evidence>
<evidence type="ECO:0000259" key="2">
    <source>
        <dbReference type="PROSITE" id="PS50853"/>
    </source>
</evidence>
<dbReference type="InterPro" id="IPR003961">
    <property type="entry name" value="FN3_dom"/>
</dbReference>
<evidence type="ECO:0000313" key="4">
    <source>
        <dbReference type="Proteomes" id="UP000256869"/>
    </source>
</evidence>
<dbReference type="InterPro" id="IPR013783">
    <property type="entry name" value="Ig-like_fold"/>
</dbReference>
<feature type="domain" description="Fibronectin type-III" evidence="2">
    <location>
        <begin position="147"/>
        <end position="231"/>
    </location>
</feature>
<dbReference type="AlphaFoldDB" id="A0A3D9ISN7"/>
<dbReference type="PROSITE" id="PS50853">
    <property type="entry name" value="FN3"/>
    <property type="match status" value="2"/>
</dbReference>
<gene>
    <name evidence="3" type="ORF">DFP95_102222</name>
</gene>
<dbReference type="InterPro" id="IPR036116">
    <property type="entry name" value="FN3_sf"/>
</dbReference>
<dbReference type="Proteomes" id="UP000256869">
    <property type="component" value="Unassembled WGS sequence"/>
</dbReference>
<protein>
    <recommendedName>
        <fullName evidence="2">Fibronectin type-III domain-containing protein</fullName>
    </recommendedName>
</protein>
<sequence length="727" mass="78058">MDAIFTVQRLASYLILIGLVFCLLSPASAYAQENPDAGSPALATDTTPPHIGNLFPENGKTVTENTTLLSAGISDNESGLSSIEFKLDGLVLGTGNIPVNYSHGLAFTYSPPLQSGTHVFEVEATDQSGNVARKSSVFYARSSIWPEGSTLNAENNSFYSVTLSWTAAEGSMGYRIYWGQHLLAEVDKSVRSFEATELEAGSSYGFKVEARLPNGGWSTDGPYVFTETLPLPHFPPTVWSVYPETGATVPTANPVIKAKIRDAGFGLQEDAILVKIDEEPVPYSYDAKTWNLSAQAIGLENGIHTLTIRAIDDAGVYKDYYGTFLVQAVWPAGSALSAGNVGQTSLTLAWSPAAGSGGYRIYRNGELIDTVSNAILSYESNDLQPGTSYVFKIEAQQSGGDWTTDGPTVIATTGMLSNPFLERLIKLHAALMAGDPSDVQKVRSLRDEIAGLKEEDALSLIDPVWNKVSAKLPLDVNRPELKSNLFQLFKAIGSIHYDTYEAEWLDIRSNSAFREALRVIAAAGGQESLTISDVTTFLTGDGDSLIGVEGTIAGMLAQKSKLELAQLILDKQKQTELLLGALARMFSDSEAYKVTSVLNRLGVTPQDLLAVANNFLGKLREDEPALQALGVAYIRSEAIETVKITANGKKRDYSLKVLDIPIPSVLLKWTKVSGDDKVTVTSNGTVSIPDQLANGTAVIQASLLNPYGGNAKVIFQKEVTLVNGGGN</sequence>
<keyword evidence="1" id="KW-0732">Signal</keyword>